<dbReference type="Pfam" id="PF05362">
    <property type="entry name" value="Lon_C"/>
    <property type="match status" value="1"/>
</dbReference>
<dbReference type="InterPro" id="IPR003111">
    <property type="entry name" value="Lon_prtase_N"/>
</dbReference>
<organism evidence="19 20">
    <name type="scientific">Mariprofundus aestuarium</name>
    <dbReference type="NCBI Taxonomy" id="1921086"/>
    <lineage>
        <taxon>Bacteria</taxon>
        <taxon>Pseudomonadati</taxon>
        <taxon>Pseudomonadota</taxon>
        <taxon>Candidatius Mariprofundia</taxon>
        <taxon>Mariprofundales</taxon>
        <taxon>Mariprofundaceae</taxon>
        <taxon>Mariprofundus</taxon>
    </lineage>
</organism>
<evidence type="ECO:0000256" key="6">
    <source>
        <dbReference type="ARBA" id="ARBA00022825"/>
    </source>
</evidence>
<evidence type="ECO:0000256" key="13">
    <source>
        <dbReference type="PIRSR" id="PIRSR001174-2"/>
    </source>
</evidence>
<dbReference type="InterPro" id="IPR003959">
    <property type="entry name" value="ATPase_AAA_core"/>
</dbReference>
<dbReference type="SUPFAM" id="SSF52540">
    <property type="entry name" value="P-loop containing nucleoside triphosphate hydrolases"/>
    <property type="match status" value="1"/>
</dbReference>
<dbReference type="PROSITE" id="PS51787">
    <property type="entry name" value="LON_N"/>
    <property type="match status" value="1"/>
</dbReference>
<dbReference type="GO" id="GO:0006515">
    <property type="term" value="P:protein quality control for misfolded or incompletely synthesized proteins"/>
    <property type="evidence" value="ECO:0007669"/>
    <property type="project" value="UniProtKB-UniRule"/>
</dbReference>
<dbReference type="SMART" id="SM00464">
    <property type="entry name" value="LON"/>
    <property type="match status" value="1"/>
</dbReference>
<dbReference type="GO" id="GO:0004252">
    <property type="term" value="F:serine-type endopeptidase activity"/>
    <property type="evidence" value="ECO:0007669"/>
    <property type="project" value="UniProtKB-UniRule"/>
</dbReference>
<dbReference type="Gene3D" id="2.30.130.40">
    <property type="entry name" value="LON domain-like"/>
    <property type="match status" value="1"/>
</dbReference>
<dbReference type="PIRSF" id="PIRSF001174">
    <property type="entry name" value="Lon_proteas"/>
    <property type="match status" value="1"/>
</dbReference>
<evidence type="ECO:0000259" key="17">
    <source>
        <dbReference type="PROSITE" id="PS51786"/>
    </source>
</evidence>
<keyword evidence="4 10" id="KW-0547">Nucleotide-binding</keyword>
<dbReference type="Gene3D" id="1.10.8.60">
    <property type="match status" value="1"/>
</dbReference>
<dbReference type="GO" id="GO:0005524">
    <property type="term" value="F:ATP binding"/>
    <property type="evidence" value="ECO:0007669"/>
    <property type="project" value="UniProtKB-UniRule"/>
</dbReference>
<dbReference type="NCBIfam" id="TIGR00763">
    <property type="entry name" value="lon"/>
    <property type="match status" value="1"/>
</dbReference>
<keyword evidence="8 10" id="KW-0346">Stress response</keyword>
<keyword evidence="16" id="KW-0175">Coiled coil</keyword>
<dbReference type="GO" id="GO:0016887">
    <property type="term" value="F:ATP hydrolysis activity"/>
    <property type="evidence" value="ECO:0007669"/>
    <property type="project" value="UniProtKB-UniRule"/>
</dbReference>
<keyword evidence="7 10" id="KW-0067">ATP-binding</keyword>
<dbReference type="PROSITE" id="PS01046">
    <property type="entry name" value="LON_SER"/>
    <property type="match status" value="1"/>
</dbReference>
<keyword evidence="2 10" id="KW-0963">Cytoplasm</keyword>
<dbReference type="PROSITE" id="PS51786">
    <property type="entry name" value="LON_PROTEOLYTIC"/>
    <property type="match status" value="1"/>
</dbReference>
<dbReference type="Pfam" id="PF02190">
    <property type="entry name" value="LON_substr_bdg"/>
    <property type="match status" value="1"/>
</dbReference>
<evidence type="ECO:0000256" key="3">
    <source>
        <dbReference type="ARBA" id="ARBA00022670"/>
    </source>
</evidence>
<dbReference type="Gene3D" id="3.40.50.300">
    <property type="entry name" value="P-loop containing nucleotide triphosphate hydrolases"/>
    <property type="match status" value="1"/>
</dbReference>
<dbReference type="GO" id="GO:0034605">
    <property type="term" value="P:cellular response to heat"/>
    <property type="evidence" value="ECO:0007669"/>
    <property type="project" value="UniProtKB-UniRule"/>
</dbReference>
<keyword evidence="3 10" id="KW-0645">Protease</keyword>
<dbReference type="GO" id="GO:0005737">
    <property type="term" value="C:cytoplasm"/>
    <property type="evidence" value="ECO:0007669"/>
    <property type="project" value="UniProtKB-SubCell"/>
</dbReference>
<keyword evidence="6 10" id="KW-0720">Serine protease</keyword>
<dbReference type="NCBIfam" id="NF008053">
    <property type="entry name" value="PRK10787.1"/>
    <property type="match status" value="1"/>
</dbReference>
<feature type="active site" evidence="10 12">
    <location>
        <position position="687"/>
    </location>
</feature>
<evidence type="ECO:0000259" key="18">
    <source>
        <dbReference type="PROSITE" id="PS51787"/>
    </source>
</evidence>
<evidence type="ECO:0000256" key="16">
    <source>
        <dbReference type="SAM" id="Coils"/>
    </source>
</evidence>
<feature type="active site" evidence="10 12">
    <location>
        <position position="730"/>
    </location>
</feature>
<dbReference type="InterPro" id="IPR020568">
    <property type="entry name" value="Ribosomal_Su5_D2-typ_SF"/>
</dbReference>
<evidence type="ECO:0000256" key="7">
    <source>
        <dbReference type="ARBA" id="ARBA00022840"/>
    </source>
</evidence>
<accession>A0A2K8KZ59</accession>
<evidence type="ECO:0000313" key="19">
    <source>
        <dbReference type="EMBL" id="ATX80310.1"/>
    </source>
</evidence>
<comment type="function">
    <text evidence="10">ATP-dependent serine protease that mediates the selective degradation of mutant and abnormal proteins as well as certain short-lived regulatory proteins. Required for cellular homeostasis and for survival from DNA damage and developmental changes induced by stress. Degrades polypeptides processively to yield small peptide fragments that are 5 to 10 amino acids long. Binds to DNA in a double-stranded, site-specific manner.</text>
</comment>
<dbReference type="SUPFAM" id="SSF54211">
    <property type="entry name" value="Ribosomal protein S5 domain 2-like"/>
    <property type="match status" value="1"/>
</dbReference>
<evidence type="ECO:0000256" key="1">
    <source>
        <dbReference type="ARBA" id="ARBA00004496"/>
    </source>
</evidence>
<comment type="similarity">
    <text evidence="10 11 14 15">Belongs to the peptidase S16 family.</text>
</comment>
<comment type="catalytic activity">
    <reaction evidence="9 10 11 14">
        <text>Hydrolysis of proteins in presence of ATP.</text>
        <dbReference type="EC" id="3.4.21.53"/>
    </reaction>
</comment>
<dbReference type="SUPFAM" id="SSF88697">
    <property type="entry name" value="PUA domain-like"/>
    <property type="match status" value="1"/>
</dbReference>
<feature type="coiled-coil region" evidence="16">
    <location>
        <begin position="252"/>
        <end position="279"/>
    </location>
</feature>
<dbReference type="Pfam" id="PF22667">
    <property type="entry name" value="Lon_lid"/>
    <property type="match status" value="1"/>
</dbReference>
<evidence type="ECO:0000256" key="11">
    <source>
        <dbReference type="PIRNR" id="PIRNR001174"/>
    </source>
</evidence>
<evidence type="ECO:0000256" key="12">
    <source>
        <dbReference type="PIRSR" id="PIRSR001174-1"/>
    </source>
</evidence>
<dbReference type="PRINTS" id="PR00830">
    <property type="entry name" value="ENDOLAPTASE"/>
</dbReference>
<feature type="domain" description="Lon proteolytic" evidence="17">
    <location>
        <begin position="600"/>
        <end position="781"/>
    </location>
</feature>
<dbReference type="Gene3D" id="1.20.5.5270">
    <property type="match status" value="1"/>
</dbReference>
<evidence type="ECO:0000256" key="5">
    <source>
        <dbReference type="ARBA" id="ARBA00022801"/>
    </source>
</evidence>
<evidence type="ECO:0000256" key="2">
    <source>
        <dbReference type="ARBA" id="ARBA00022490"/>
    </source>
</evidence>
<dbReference type="InterPro" id="IPR004815">
    <property type="entry name" value="Lon_bac/euk-typ"/>
</dbReference>
<evidence type="ECO:0000256" key="14">
    <source>
        <dbReference type="PROSITE-ProRule" id="PRU01122"/>
    </source>
</evidence>
<dbReference type="PANTHER" id="PTHR10046">
    <property type="entry name" value="ATP DEPENDENT LON PROTEASE FAMILY MEMBER"/>
    <property type="match status" value="1"/>
</dbReference>
<comment type="induction">
    <text evidence="10">By heat shock.</text>
</comment>
<dbReference type="InterPro" id="IPR015947">
    <property type="entry name" value="PUA-like_sf"/>
</dbReference>
<gene>
    <name evidence="10" type="primary">lon</name>
    <name evidence="19" type="ORF">Ga0123461_1902</name>
</gene>
<dbReference type="FunFam" id="3.30.230.10:FF:000010">
    <property type="entry name" value="Lon protease"/>
    <property type="match status" value="1"/>
</dbReference>
<dbReference type="InterPro" id="IPR046336">
    <property type="entry name" value="Lon_prtase_N_sf"/>
</dbReference>
<dbReference type="InterPro" id="IPR003593">
    <property type="entry name" value="AAA+_ATPase"/>
</dbReference>
<name>A0A2K8KZ59_MARES</name>
<dbReference type="InterPro" id="IPR008269">
    <property type="entry name" value="Lon_proteolytic"/>
</dbReference>
<dbReference type="EC" id="3.4.21.53" evidence="10 11"/>
<evidence type="ECO:0000256" key="4">
    <source>
        <dbReference type="ARBA" id="ARBA00022741"/>
    </source>
</evidence>
<proteinExistence type="evidence at transcript level"/>
<dbReference type="InterPro" id="IPR027543">
    <property type="entry name" value="Lon_bac"/>
</dbReference>
<dbReference type="CDD" id="cd19500">
    <property type="entry name" value="RecA-like_Lon"/>
    <property type="match status" value="1"/>
</dbReference>
<keyword evidence="20" id="KW-1185">Reference proteome</keyword>
<dbReference type="HAMAP" id="MF_01973">
    <property type="entry name" value="lon_bact"/>
    <property type="match status" value="1"/>
</dbReference>
<evidence type="ECO:0000256" key="9">
    <source>
        <dbReference type="ARBA" id="ARBA00050665"/>
    </source>
</evidence>
<evidence type="ECO:0000256" key="8">
    <source>
        <dbReference type="ARBA" id="ARBA00023016"/>
    </source>
</evidence>
<dbReference type="InterPro" id="IPR027417">
    <property type="entry name" value="P-loop_NTPase"/>
</dbReference>
<dbReference type="InterPro" id="IPR014721">
    <property type="entry name" value="Ribsml_uS5_D2-typ_fold_subgr"/>
</dbReference>
<evidence type="ECO:0000256" key="15">
    <source>
        <dbReference type="RuleBase" id="RU000591"/>
    </source>
</evidence>
<dbReference type="EMBL" id="CP018799">
    <property type="protein sequence ID" value="ATX80310.1"/>
    <property type="molecule type" value="Genomic_DNA"/>
</dbReference>
<comment type="subcellular location">
    <subcellularLocation>
        <location evidence="1 10 11">Cytoplasm</location>
    </subcellularLocation>
</comment>
<dbReference type="Gene3D" id="3.30.230.10">
    <property type="match status" value="1"/>
</dbReference>
<dbReference type="GO" id="GO:0004176">
    <property type="term" value="F:ATP-dependent peptidase activity"/>
    <property type="evidence" value="ECO:0007669"/>
    <property type="project" value="UniProtKB-UniRule"/>
</dbReference>
<comment type="subunit">
    <text evidence="10 11">Homohexamer. Organized in a ring with a central cavity.</text>
</comment>
<sequence length="810" mass="90166">MAEFSKEKRGEEVQVVADMLPVLPLRDIVVFPHMIVPLFVGRDKSVKALEEVMGSGKQIILLAQKDAAHDDPGPDDLYQIATIGNILQLLKLPDGTIKVLVEGGERIQIDELIAGDAFLRARFSLMEGLAEDEKELDIVSRSLVHKFESYVKLNKKLPPEVMVSVSAVEEVDKLADTIAAHLSLKLEDKQELLELRSVTARLERLYVHMEDEMELLQVDKRIRGRVKRQMEKSQREYYLSEQMKAIQKELGDEDAESDLQKLEEKIQKLGLSQEAKEKADAELKRLKMMPAMSAEATVVRNYLDWLIDIPWKKRSRVSKDISAAEKVLEDDHYGLEKVKERILEHLAVLHLVRKMKGPILCFVGPPGVGKTSLARSIARATKREYVRMSLGGVRDEAEIRGHRRTYIGSMPGKVIQSMKKAGTKNPLFLLDEIDKLGADFRGDPSSALLEVLDPEQNHSFNDHYLEVDYDLSDVMFITTANSYNIPGPLLDRMEIISISGYTEHEKLEIGRRYLLEKQMKNHGLNKNQLVIEDDVLTEIIRYYTREAGVRSLSRELAKLCRKVARKLVQSGGEELIRVSASDVEEFLGVRKYHFGLAEESDQVGVVTGLAWTEVGGELLQIETALMPGKGKLTVTGQLGDVMQESIQAALTYVRSRASQLGLKPDFHQKVDIHVHVPEGAIPKDGPSAGLAMATSIVSALTGIPVRRNVCMTGEITLRGKALPIGGLKEKLLAAHRGGLTDAIIPEENAKDLKDIHEDILKGLSIHAVSNMDKVLEHALTRLPAGMSISGNFVPGSVGDIYLDDSSTVAH</sequence>
<feature type="domain" description="Lon N-terminal" evidence="18">
    <location>
        <begin position="20"/>
        <end position="213"/>
    </location>
</feature>
<dbReference type="Pfam" id="PF00004">
    <property type="entry name" value="AAA"/>
    <property type="match status" value="1"/>
</dbReference>
<protein>
    <recommendedName>
        <fullName evidence="10 11">Lon protease</fullName>
        <ecNumber evidence="10 11">3.4.21.53</ecNumber>
    </recommendedName>
    <alternativeName>
        <fullName evidence="10">ATP-dependent protease La</fullName>
    </alternativeName>
</protein>
<dbReference type="InterPro" id="IPR054594">
    <property type="entry name" value="Lon_lid"/>
</dbReference>
<dbReference type="InterPro" id="IPR027065">
    <property type="entry name" value="Lon_Prtase"/>
</dbReference>
<dbReference type="SMART" id="SM00382">
    <property type="entry name" value="AAA"/>
    <property type="match status" value="1"/>
</dbReference>
<dbReference type="Proteomes" id="UP000231701">
    <property type="component" value="Chromosome"/>
</dbReference>
<dbReference type="InterPro" id="IPR008268">
    <property type="entry name" value="Peptidase_S16_AS"/>
</dbReference>
<dbReference type="FunFam" id="3.40.50.300:FF:000021">
    <property type="entry name" value="Lon protease homolog"/>
    <property type="match status" value="1"/>
</dbReference>
<dbReference type="KEGG" id="maes:Ga0123461_1902"/>
<evidence type="ECO:0000313" key="20">
    <source>
        <dbReference type="Proteomes" id="UP000231701"/>
    </source>
</evidence>
<dbReference type="AlphaFoldDB" id="A0A2K8KZ59"/>
<evidence type="ECO:0000256" key="10">
    <source>
        <dbReference type="HAMAP-Rule" id="MF_01973"/>
    </source>
</evidence>
<feature type="binding site" evidence="10 13">
    <location>
        <begin position="364"/>
        <end position="371"/>
    </location>
    <ligand>
        <name>ATP</name>
        <dbReference type="ChEBI" id="CHEBI:30616"/>
    </ligand>
</feature>
<dbReference type="FunFam" id="1.20.5.5270:FF:000002">
    <property type="entry name" value="Lon protease homolog"/>
    <property type="match status" value="1"/>
</dbReference>
<reference evidence="19 20" key="1">
    <citation type="submission" date="2016-12" db="EMBL/GenBank/DDBJ databases">
        <title>Isolation and genomic insights into novel planktonic Zetaproteobacteria from stratified waters of the Chesapeake Bay.</title>
        <authorList>
            <person name="McAllister S.M."/>
            <person name="Kato S."/>
            <person name="Chan C.S."/>
            <person name="Chiu B.K."/>
            <person name="Field E.K."/>
        </authorList>
    </citation>
    <scope>NUCLEOTIDE SEQUENCE [LARGE SCALE GENOMIC DNA]</scope>
    <source>
        <strain evidence="19 20">CP-5</strain>
    </source>
</reference>
<keyword evidence="5 10" id="KW-0378">Hydrolase</keyword>
<dbReference type="Gene3D" id="1.20.58.1480">
    <property type="match status" value="1"/>
</dbReference>
<dbReference type="GO" id="GO:0043565">
    <property type="term" value="F:sequence-specific DNA binding"/>
    <property type="evidence" value="ECO:0007669"/>
    <property type="project" value="UniProtKB-UniRule"/>
</dbReference>